<evidence type="ECO:0000313" key="2">
    <source>
        <dbReference type="Proteomes" id="UP001139179"/>
    </source>
</evidence>
<protein>
    <submittedName>
        <fullName evidence="1">Uncharacterized protein</fullName>
    </submittedName>
</protein>
<proteinExistence type="predicted"/>
<keyword evidence="2" id="KW-1185">Reference proteome</keyword>
<comment type="caution">
    <text evidence="1">The sequence shown here is derived from an EMBL/GenBank/DDBJ whole genome shotgun (WGS) entry which is preliminary data.</text>
</comment>
<sequence>MHVGTGGLATAIGVFFIPTLMADNINRYYLKQREGLITVDKSKKYLPW</sequence>
<dbReference type="EMBL" id="JAMBOL010000003">
    <property type="protein sequence ID" value="MCM3713475.1"/>
    <property type="molecule type" value="Genomic_DNA"/>
</dbReference>
<gene>
    <name evidence="1" type="ORF">M3202_05220</name>
</gene>
<accession>A0A9X2DP22</accession>
<name>A0A9X2DP22_9BACI</name>
<dbReference type="AlphaFoldDB" id="A0A9X2DP22"/>
<evidence type="ECO:0000313" key="1">
    <source>
        <dbReference type="EMBL" id="MCM3713475.1"/>
    </source>
</evidence>
<reference evidence="1" key="1">
    <citation type="submission" date="2022-05" db="EMBL/GenBank/DDBJ databases">
        <title>Comparative Genomics of Spacecraft Associated Microbes.</title>
        <authorList>
            <person name="Tran M.T."/>
            <person name="Wright A."/>
            <person name="Seuylemezian A."/>
            <person name="Eisen J."/>
            <person name="Coil D."/>
        </authorList>
    </citation>
    <scope>NUCLEOTIDE SEQUENCE</scope>
    <source>
        <strain evidence="1">214.1.1</strain>
    </source>
</reference>
<organism evidence="1 2">
    <name type="scientific">Halalkalibacter oceani</name>
    <dbReference type="NCBI Taxonomy" id="1653776"/>
    <lineage>
        <taxon>Bacteria</taxon>
        <taxon>Bacillati</taxon>
        <taxon>Bacillota</taxon>
        <taxon>Bacilli</taxon>
        <taxon>Bacillales</taxon>
        <taxon>Bacillaceae</taxon>
        <taxon>Halalkalibacter</taxon>
    </lineage>
</organism>
<dbReference type="Proteomes" id="UP001139179">
    <property type="component" value="Unassembled WGS sequence"/>
</dbReference>